<evidence type="ECO:0000259" key="14">
    <source>
        <dbReference type="Pfam" id="PF06974"/>
    </source>
</evidence>
<proteinExistence type="inferred from homology"/>
<evidence type="ECO:0000259" key="13">
    <source>
        <dbReference type="Pfam" id="PF03007"/>
    </source>
</evidence>
<evidence type="ECO:0000256" key="2">
    <source>
        <dbReference type="ARBA" id="ARBA00005189"/>
    </source>
</evidence>
<dbReference type="InterPro" id="IPR004255">
    <property type="entry name" value="O-acyltransferase_WSD1_N"/>
</dbReference>
<feature type="region of interest" description="Disordered" evidence="12">
    <location>
        <begin position="1"/>
        <end position="23"/>
    </location>
</feature>
<reference evidence="15" key="1">
    <citation type="submission" date="2023-02" db="EMBL/GenBank/DDBJ databases">
        <title>Actinomadura rubrobrunea NBRC 14622.</title>
        <authorList>
            <person name="Ichikawa N."/>
            <person name="Sato H."/>
            <person name="Tonouchi N."/>
        </authorList>
    </citation>
    <scope>NUCLEOTIDE SEQUENCE</scope>
    <source>
        <strain evidence="15">NBRC 14622</strain>
    </source>
</reference>
<keyword evidence="8 11" id="KW-0443">Lipid metabolism</keyword>
<keyword evidence="9 11" id="KW-0012">Acyltransferase</keyword>
<dbReference type="Proteomes" id="UP001165124">
    <property type="component" value="Unassembled WGS sequence"/>
</dbReference>
<dbReference type="InterPro" id="IPR045034">
    <property type="entry name" value="O-acyltransferase_WSD1-like"/>
</dbReference>
<evidence type="ECO:0000256" key="1">
    <source>
        <dbReference type="ARBA" id="ARBA00004771"/>
    </source>
</evidence>
<evidence type="ECO:0000256" key="7">
    <source>
        <dbReference type="ARBA" id="ARBA00022798"/>
    </source>
</evidence>
<evidence type="ECO:0000256" key="12">
    <source>
        <dbReference type="SAM" id="MobiDB-lite"/>
    </source>
</evidence>
<keyword evidence="16" id="KW-1185">Reference proteome</keyword>
<dbReference type="InterPro" id="IPR023213">
    <property type="entry name" value="CAT-like_dom_sf"/>
</dbReference>
<dbReference type="InterPro" id="IPR014292">
    <property type="entry name" value="Acyl_transf_WS/DGAT"/>
</dbReference>
<dbReference type="PANTHER" id="PTHR31650">
    <property type="entry name" value="O-ACYLTRANSFERASE (WSD1-LIKE) FAMILY PROTEIN"/>
    <property type="match status" value="1"/>
</dbReference>
<evidence type="ECO:0000256" key="5">
    <source>
        <dbReference type="ARBA" id="ARBA00022516"/>
    </source>
</evidence>
<evidence type="ECO:0000256" key="10">
    <source>
        <dbReference type="ARBA" id="ARBA00048109"/>
    </source>
</evidence>
<comment type="similarity">
    <text evidence="3 11">Belongs to the long-chain O-acyltransferase family.</text>
</comment>
<dbReference type="GO" id="GO:0004144">
    <property type="term" value="F:diacylglycerol O-acyltransferase activity"/>
    <property type="evidence" value="ECO:0007669"/>
    <property type="project" value="UniProtKB-EC"/>
</dbReference>
<feature type="compositionally biased region" description="Pro residues" evidence="12">
    <location>
        <begin position="1"/>
        <end position="10"/>
    </location>
</feature>
<evidence type="ECO:0000313" key="15">
    <source>
        <dbReference type="EMBL" id="GLW62911.1"/>
    </source>
</evidence>
<comment type="catalytic activity">
    <reaction evidence="10 11">
        <text>an acyl-CoA + a 1,2-diacyl-sn-glycerol = a triacyl-sn-glycerol + CoA</text>
        <dbReference type="Rhea" id="RHEA:10868"/>
        <dbReference type="ChEBI" id="CHEBI:17815"/>
        <dbReference type="ChEBI" id="CHEBI:57287"/>
        <dbReference type="ChEBI" id="CHEBI:58342"/>
        <dbReference type="ChEBI" id="CHEBI:64615"/>
        <dbReference type="EC" id="2.3.1.20"/>
    </reaction>
</comment>
<evidence type="ECO:0000256" key="6">
    <source>
        <dbReference type="ARBA" id="ARBA00022679"/>
    </source>
</evidence>
<dbReference type="Pfam" id="PF03007">
    <property type="entry name" value="WS_DGAT_cat"/>
    <property type="match status" value="1"/>
</dbReference>
<evidence type="ECO:0000256" key="9">
    <source>
        <dbReference type="ARBA" id="ARBA00023315"/>
    </source>
</evidence>
<feature type="domain" description="O-acyltransferase WSD1-like N-terminal" evidence="13">
    <location>
        <begin position="30"/>
        <end position="298"/>
    </location>
</feature>
<comment type="pathway">
    <text evidence="1 11">Glycerolipid metabolism; triacylglycerol biosynthesis.</text>
</comment>
<dbReference type="InterPro" id="IPR009721">
    <property type="entry name" value="O-acyltransferase_WSD1_C"/>
</dbReference>
<evidence type="ECO:0000313" key="16">
    <source>
        <dbReference type="Proteomes" id="UP001165124"/>
    </source>
</evidence>
<keyword evidence="7 11" id="KW-0319">Glycerol metabolism</keyword>
<keyword evidence="6 11" id="KW-0808">Transferase</keyword>
<dbReference type="GO" id="GO:0006071">
    <property type="term" value="P:glycerol metabolic process"/>
    <property type="evidence" value="ECO:0007669"/>
    <property type="project" value="UniProtKB-KW"/>
</dbReference>
<dbReference type="EMBL" id="BSRZ01000001">
    <property type="protein sequence ID" value="GLW62911.1"/>
    <property type="molecule type" value="Genomic_DNA"/>
</dbReference>
<dbReference type="GO" id="GO:0051701">
    <property type="term" value="P:biological process involved in interaction with host"/>
    <property type="evidence" value="ECO:0007669"/>
    <property type="project" value="TreeGrafter"/>
</dbReference>
<evidence type="ECO:0000256" key="8">
    <source>
        <dbReference type="ARBA" id="ARBA00023098"/>
    </source>
</evidence>
<dbReference type="EC" id="2.3.1.20" evidence="4 11"/>
<feature type="domain" description="O-acyltransferase WSD1 C-terminal" evidence="14">
    <location>
        <begin position="341"/>
        <end position="486"/>
    </location>
</feature>
<protein>
    <recommendedName>
        <fullName evidence="4 11">Diacylglycerol O-acyltransferase</fullName>
        <ecNumber evidence="4 11">2.3.1.20</ecNumber>
    </recommendedName>
</protein>
<dbReference type="AlphaFoldDB" id="A0A9W6USS0"/>
<dbReference type="Gene3D" id="3.30.559.10">
    <property type="entry name" value="Chloramphenicol acetyltransferase-like domain"/>
    <property type="match status" value="1"/>
</dbReference>
<dbReference type="NCBIfam" id="TIGR02946">
    <property type="entry name" value="acyl_WS_DGAT"/>
    <property type="match status" value="1"/>
</dbReference>
<organism evidence="15 16">
    <name type="scientific">Actinomadura rubrobrunea</name>
    <dbReference type="NCBI Taxonomy" id="115335"/>
    <lineage>
        <taxon>Bacteria</taxon>
        <taxon>Bacillati</taxon>
        <taxon>Actinomycetota</taxon>
        <taxon>Actinomycetes</taxon>
        <taxon>Streptosporangiales</taxon>
        <taxon>Thermomonosporaceae</taxon>
        <taxon>Actinomadura</taxon>
    </lineage>
</organism>
<dbReference type="PANTHER" id="PTHR31650:SF1">
    <property type="entry name" value="WAX ESTER SYNTHASE_DIACYLGLYCEROL ACYLTRANSFERASE 4-RELATED"/>
    <property type="match status" value="1"/>
</dbReference>
<dbReference type="GO" id="GO:0001666">
    <property type="term" value="P:response to hypoxia"/>
    <property type="evidence" value="ECO:0007669"/>
    <property type="project" value="TreeGrafter"/>
</dbReference>
<comment type="caution">
    <text evidence="15">The sequence shown here is derived from an EMBL/GenBank/DDBJ whole genome shotgun (WGS) entry which is preliminary data.</text>
</comment>
<feature type="compositionally biased region" description="Basic and acidic residues" evidence="12">
    <location>
        <begin position="11"/>
        <end position="23"/>
    </location>
</feature>
<dbReference type="GO" id="GO:0071731">
    <property type="term" value="P:response to nitric oxide"/>
    <property type="evidence" value="ECO:0007669"/>
    <property type="project" value="TreeGrafter"/>
</dbReference>
<dbReference type="GO" id="GO:0005886">
    <property type="term" value="C:plasma membrane"/>
    <property type="evidence" value="ECO:0007669"/>
    <property type="project" value="TreeGrafter"/>
</dbReference>
<name>A0A9W6USS0_9ACTN</name>
<dbReference type="Pfam" id="PF06974">
    <property type="entry name" value="WS_DGAT_C"/>
    <property type="match status" value="1"/>
</dbReference>
<gene>
    <name evidence="15" type="ORF">Arub01_11550</name>
</gene>
<dbReference type="SUPFAM" id="SSF52777">
    <property type="entry name" value="CoA-dependent acyltransferases"/>
    <property type="match status" value="2"/>
</dbReference>
<evidence type="ECO:0000256" key="11">
    <source>
        <dbReference type="RuleBase" id="RU361241"/>
    </source>
</evidence>
<sequence length="492" mass="52969">MFAWCPPPLHPDPEDTPDRRQEEGEAVHRMSGLDASFYLLEEENTPLHLAALLVFEGPAPSHSELLDEIAVRLPRVPRYRQRVLSVPLHLGRPVWVDDPRFRIGAHVRRAASPVPGNDEQLFELAARLLARRLDPGRPLWEIWLIDGLEGGRWALLAKVHHCMADGLAGIDLALAMLDVGAGYRRPSAEEVRAAARWRPAPEPSALDLVRAAAVDGVVRPLRRLGGAAVRGIGALGDRRRLGEFALGLSRVAGRLTAPAPDGLNGPIGPNRRWSTLRFPLADVQKIRAAHGGTVNDVVLAAVAAGYRNLLLGRRPLRDDTVVRTIVPVSVRGDGERGELTNRISAVLVNLPVGVADPLERLARVRAQTDDAKRSGQAGIGRIVTGLADAPAVPALLALASRVPARLRQNVVHTVTTNVPGPDFPLYVMGRRLTELYPYVPIAAGIRVATAILSYRGGLHIGVTGDADAVPDLDLLAKGVRNGVDELLGAGRS</sequence>
<accession>A0A9W6USS0</accession>
<dbReference type="GO" id="GO:0019432">
    <property type="term" value="P:triglyceride biosynthetic process"/>
    <property type="evidence" value="ECO:0007669"/>
    <property type="project" value="TreeGrafter"/>
</dbReference>
<evidence type="ECO:0000256" key="4">
    <source>
        <dbReference type="ARBA" id="ARBA00013244"/>
    </source>
</evidence>
<evidence type="ECO:0000256" key="3">
    <source>
        <dbReference type="ARBA" id="ARBA00009587"/>
    </source>
</evidence>
<keyword evidence="5 11" id="KW-0444">Lipid biosynthesis</keyword>
<comment type="pathway">
    <text evidence="2">Lipid metabolism.</text>
</comment>